<proteinExistence type="predicted"/>
<dbReference type="SUPFAM" id="SSF110296">
    <property type="entry name" value="Oligoxyloglucan reducing end-specific cellobiohydrolase"/>
    <property type="match status" value="1"/>
</dbReference>
<evidence type="ECO:0008006" key="3">
    <source>
        <dbReference type="Google" id="ProtNLM"/>
    </source>
</evidence>
<protein>
    <recommendedName>
        <fullName evidence="3">Glycosyl hydrolase</fullName>
    </recommendedName>
</protein>
<comment type="caution">
    <text evidence="1">The sequence shown here is derived from an EMBL/GenBank/DDBJ whole genome shotgun (WGS) entry which is preliminary data.</text>
</comment>
<accession>A0A932M014</accession>
<dbReference type="AlphaFoldDB" id="A0A932M014"/>
<sequence length="87" mass="9747">MESKPAAYVTRNGGKTWKCQDKGLPQEQGWFTVKRQAMAADTHEPVGVYFGTTNGEIWGSRNEGETWKCLASHLPEIYSVEVAELSR</sequence>
<dbReference type="EMBL" id="JACPSX010000060">
    <property type="protein sequence ID" value="MBI3014170.1"/>
    <property type="molecule type" value="Genomic_DNA"/>
</dbReference>
<reference evidence="1" key="1">
    <citation type="submission" date="2020-07" db="EMBL/GenBank/DDBJ databases">
        <title>Huge and variable diversity of episymbiotic CPR bacteria and DPANN archaea in groundwater ecosystems.</title>
        <authorList>
            <person name="He C.Y."/>
            <person name="Keren R."/>
            <person name="Whittaker M."/>
            <person name="Farag I.F."/>
            <person name="Doudna J."/>
            <person name="Cate J.H.D."/>
            <person name="Banfield J.F."/>
        </authorList>
    </citation>
    <scope>NUCLEOTIDE SEQUENCE</scope>
    <source>
        <strain evidence="1">NC_groundwater_717_Ag_S-0.2um_59_8</strain>
    </source>
</reference>
<dbReference type="Proteomes" id="UP000741360">
    <property type="component" value="Unassembled WGS sequence"/>
</dbReference>
<name>A0A932M014_UNCTE</name>
<gene>
    <name evidence="1" type="ORF">HYY65_03680</name>
</gene>
<dbReference type="InterPro" id="IPR015943">
    <property type="entry name" value="WD40/YVTN_repeat-like_dom_sf"/>
</dbReference>
<evidence type="ECO:0000313" key="2">
    <source>
        <dbReference type="Proteomes" id="UP000741360"/>
    </source>
</evidence>
<evidence type="ECO:0000313" key="1">
    <source>
        <dbReference type="EMBL" id="MBI3014170.1"/>
    </source>
</evidence>
<dbReference type="Gene3D" id="2.130.10.10">
    <property type="entry name" value="YVTN repeat-like/Quinoprotein amine dehydrogenase"/>
    <property type="match status" value="1"/>
</dbReference>
<organism evidence="1 2">
    <name type="scientific">Tectimicrobiota bacterium</name>
    <dbReference type="NCBI Taxonomy" id="2528274"/>
    <lineage>
        <taxon>Bacteria</taxon>
        <taxon>Pseudomonadati</taxon>
        <taxon>Nitrospinota/Tectimicrobiota group</taxon>
        <taxon>Candidatus Tectimicrobiota</taxon>
    </lineage>
</organism>